<organism evidence="2 3">
    <name type="scientific">Ramlibacter terrae</name>
    <dbReference type="NCBI Taxonomy" id="2732511"/>
    <lineage>
        <taxon>Bacteria</taxon>
        <taxon>Pseudomonadati</taxon>
        <taxon>Pseudomonadota</taxon>
        <taxon>Betaproteobacteria</taxon>
        <taxon>Burkholderiales</taxon>
        <taxon>Comamonadaceae</taxon>
        <taxon>Ramlibacter</taxon>
    </lineage>
</organism>
<sequence>MQKLPGPLAGPANHSTGGASRAGPPREDAGVGRWRRAPPSQGSGAGYAAVAAYSPAAQRALRLHHRPNPGENTVQNQPGVQPDQIDVNDAQALAHWAKKLDTTEEQLRDAVAEVGSKAADVEMHLKGARSTTNSDRVKELGG</sequence>
<reference evidence="2 3" key="1">
    <citation type="submission" date="2020-05" db="EMBL/GenBank/DDBJ databases">
        <title>Ramlibacter rhizophilus sp. nov., isolated from rhizosphere soil of national flower Mugunghwa from South Korea.</title>
        <authorList>
            <person name="Zheng-Fei Y."/>
            <person name="Huan T."/>
        </authorList>
    </citation>
    <scope>NUCLEOTIDE SEQUENCE [LARGE SCALE GENOMIC DNA]</scope>
    <source>
        <strain evidence="2 3">H242</strain>
    </source>
</reference>
<keyword evidence="3" id="KW-1185">Reference proteome</keyword>
<feature type="region of interest" description="Disordered" evidence="1">
    <location>
        <begin position="1"/>
        <end position="47"/>
    </location>
</feature>
<gene>
    <name evidence="2" type="ORF">HK414_25430</name>
</gene>
<dbReference type="Pfam" id="PF12244">
    <property type="entry name" value="DUF3606"/>
    <property type="match status" value="1"/>
</dbReference>
<proteinExistence type="predicted"/>
<evidence type="ECO:0000256" key="1">
    <source>
        <dbReference type="SAM" id="MobiDB-lite"/>
    </source>
</evidence>
<evidence type="ECO:0000313" key="3">
    <source>
        <dbReference type="Proteomes" id="UP000500826"/>
    </source>
</evidence>
<dbReference type="Proteomes" id="UP000500826">
    <property type="component" value="Chromosome"/>
</dbReference>
<reference evidence="2 3" key="2">
    <citation type="submission" date="2020-05" db="EMBL/GenBank/DDBJ databases">
        <authorList>
            <person name="Khan S.A."/>
            <person name="Jeon C.O."/>
            <person name="Chun B.H."/>
        </authorList>
    </citation>
    <scope>NUCLEOTIDE SEQUENCE [LARGE SCALE GENOMIC DNA]</scope>
    <source>
        <strain evidence="2 3">H242</strain>
    </source>
</reference>
<accession>A0ABX6P707</accession>
<protein>
    <submittedName>
        <fullName evidence="2">DUF3606 domain-containing protein</fullName>
    </submittedName>
</protein>
<dbReference type="InterPro" id="IPR022037">
    <property type="entry name" value="DUF3606"/>
</dbReference>
<name>A0ABX6P707_9BURK</name>
<dbReference type="EMBL" id="CP053418">
    <property type="protein sequence ID" value="QJW85931.1"/>
    <property type="molecule type" value="Genomic_DNA"/>
</dbReference>
<evidence type="ECO:0000313" key="2">
    <source>
        <dbReference type="EMBL" id="QJW85931.1"/>
    </source>
</evidence>